<dbReference type="STRING" id="420404.SAMN05421793_14217"/>
<feature type="binding site" description="distal binding residue" evidence="5">
    <location>
        <position position="108"/>
    </location>
    <ligand>
        <name>heme</name>
        <dbReference type="ChEBI" id="CHEBI:30413"/>
    </ligand>
    <ligandPart>
        <name>Fe</name>
        <dbReference type="ChEBI" id="CHEBI:18248"/>
    </ligandPart>
</feature>
<dbReference type="InterPro" id="IPR012292">
    <property type="entry name" value="Globin/Proto"/>
</dbReference>
<dbReference type="Gene3D" id="1.10.490.10">
    <property type="entry name" value="Globins"/>
    <property type="match status" value="1"/>
</dbReference>
<dbReference type="GO" id="GO:0046872">
    <property type="term" value="F:metal ion binding"/>
    <property type="evidence" value="ECO:0007669"/>
    <property type="project" value="UniProtKB-KW"/>
</dbReference>
<evidence type="ECO:0000256" key="2">
    <source>
        <dbReference type="ARBA" id="ARBA00022617"/>
    </source>
</evidence>
<reference evidence="7" key="1">
    <citation type="submission" date="2016-10" db="EMBL/GenBank/DDBJ databases">
        <authorList>
            <person name="Varghese N."/>
            <person name="Submissions S."/>
        </authorList>
    </citation>
    <scope>NUCLEOTIDE SEQUENCE [LARGE SCALE GENOMIC DNA]</scope>
    <source>
        <strain evidence="7">DSM 19326</strain>
    </source>
</reference>
<keyword evidence="1" id="KW-0813">Transport</keyword>
<dbReference type="InterPro" id="IPR001486">
    <property type="entry name" value="Hemoglobin_trunc"/>
</dbReference>
<keyword evidence="2 5" id="KW-0349">Heme</keyword>
<evidence type="ECO:0000256" key="3">
    <source>
        <dbReference type="ARBA" id="ARBA00022723"/>
    </source>
</evidence>
<dbReference type="GO" id="GO:0020037">
    <property type="term" value="F:heme binding"/>
    <property type="evidence" value="ECO:0007669"/>
    <property type="project" value="InterPro"/>
</dbReference>
<keyword evidence="3 5" id="KW-0479">Metal-binding</keyword>
<evidence type="ECO:0000313" key="7">
    <source>
        <dbReference type="Proteomes" id="UP000198555"/>
    </source>
</evidence>
<protein>
    <submittedName>
        <fullName evidence="6">Hemoglobin</fullName>
    </submittedName>
</protein>
<organism evidence="6 7">
    <name type="scientific">Epilithonimonas hominis</name>
    <dbReference type="NCBI Taxonomy" id="420404"/>
    <lineage>
        <taxon>Bacteria</taxon>
        <taxon>Pseudomonadati</taxon>
        <taxon>Bacteroidota</taxon>
        <taxon>Flavobacteriia</taxon>
        <taxon>Flavobacteriales</taxon>
        <taxon>Weeksellaceae</taxon>
        <taxon>Chryseobacterium group</taxon>
        <taxon>Epilithonimonas</taxon>
    </lineage>
</organism>
<proteinExistence type="predicted"/>
<keyword evidence="4 5" id="KW-0408">Iron</keyword>
<evidence type="ECO:0000256" key="1">
    <source>
        <dbReference type="ARBA" id="ARBA00022448"/>
    </source>
</evidence>
<dbReference type="EMBL" id="FNWX01000042">
    <property type="protein sequence ID" value="SEH86762.1"/>
    <property type="molecule type" value="Genomic_DNA"/>
</dbReference>
<accession>A0A1H6LEI3</accession>
<dbReference type="InterPro" id="IPR009050">
    <property type="entry name" value="Globin-like_sf"/>
</dbReference>
<dbReference type="AlphaFoldDB" id="A0A1H6LEI3"/>
<evidence type="ECO:0000256" key="4">
    <source>
        <dbReference type="ARBA" id="ARBA00023004"/>
    </source>
</evidence>
<evidence type="ECO:0000313" key="6">
    <source>
        <dbReference type="EMBL" id="SEH86762.1"/>
    </source>
</evidence>
<dbReference type="GO" id="GO:0019825">
    <property type="term" value="F:oxygen binding"/>
    <property type="evidence" value="ECO:0007669"/>
    <property type="project" value="InterPro"/>
</dbReference>
<evidence type="ECO:0000256" key="5">
    <source>
        <dbReference type="PIRSR" id="PIRSR601486-1"/>
    </source>
</evidence>
<dbReference type="CDD" id="cd08916">
    <property type="entry name" value="TrHb3_P"/>
    <property type="match status" value="1"/>
</dbReference>
<dbReference type="Proteomes" id="UP000198555">
    <property type="component" value="Unassembled WGS sequence"/>
</dbReference>
<dbReference type="Pfam" id="PF01152">
    <property type="entry name" value="Bac_globin"/>
    <property type="match status" value="1"/>
</dbReference>
<name>A0A1H6LEI3_9FLAO</name>
<keyword evidence="7" id="KW-1185">Reference proteome</keyword>
<sequence length="166" mass="19765">MKPIMTKTGKTVNIYIILLLPNIQKSEYHTFNFYFHNFVIMNDITTRQDVVLLVNRFYDQVIKDDLIGFFFTDIAKIDLSKHLPKMYNFWESILLGNPVYEGNPMRVHFPLNEVTAMEEKHFNRWLQVWEKTVHDNFEGENAETAITRALNIARIMSYKMINARRN</sequence>
<dbReference type="SUPFAM" id="SSF46458">
    <property type="entry name" value="Globin-like"/>
    <property type="match status" value="1"/>
</dbReference>
<gene>
    <name evidence="6" type="ORF">SAMN05421793_14217</name>
</gene>